<gene>
    <name evidence="1" type="ORF">HPB51_027976</name>
</gene>
<organism evidence="1 2">
    <name type="scientific">Rhipicephalus microplus</name>
    <name type="common">Cattle tick</name>
    <name type="synonym">Boophilus microplus</name>
    <dbReference type="NCBI Taxonomy" id="6941"/>
    <lineage>
        <taxon>Eukaryota</taxon>
        <taxon>Metazoa</taxon>
        <taxon>Ecdysozoa</taxon>
        <taxon>Arthropoda</taxon>
        <taxon>Chelicerata</taxon>
        <taxon>Arachnida</taxon>
        <taxon>Acari</taxon>
        <taxon>Parasitiformes</taxon>
        <taxon>Ixodida</taxon>
        <taxon>Ixodoidea</taxon>
        <taxon>Ixodidae</taxon>
        <taxon>Rhipicephalinae</taxon>
        <taxon>Rhipicephalus</taxon>
        <taxon>Boophilus</taxon>
    </lineage>
</organism>
<accession>A0A9J6CY94</accession>
<sequence length="207" mass="23375">MKSHCFPIEGPGGKDAVALSTEIKSTHEDSKALAFTMKELASSSVSFLVCVLASGRFAVLAQNLADARDLPFGLYTKRVLRDVPTISRHSSLPPEIQPFAFSRNTALGQRACVVIGGVAPFSLRLDPQQPPGERWRQQRNYEVRQAGHREHRHSDAGEGFGRGHRQLHVRGHQRPRHRQLHRDARRPRWGRCSVEFGQRTTYREIPD</sequence>
<evidence type="ECO:0000313" key="1">
    <source>
        <dbReference type="EMBL" id="KAH7958039.1"/>
    </source>
</evidence>
<dbReference type="AlphaFoldDB" id="A0A9J6CY94"/>
<comment type="caution">
    <text evidence="1">The sequence shown here is derived from an EMBL/GenBank/DDBJ whole genome shotgun (WGS) entry which is preliminary data.</text>
</comment>
<name>A0A9J6CY94_RHIMP</name>
<keyword evidence="2" id="KW-1185">Reference proteome</keyword>
<proteinExistence type="predicted"/>
<dbReference type="Proteomes" id="UP000821866">
    <property type="component" value="Unassembled WGS sequence"/>
</dbReference>
<reference evidence="1" key="2">
    <citation type="submission" date="2021-09" db="EMBL/GenBank/DDBJ databases">
        <authorList>
            <person name="Jia N."/>
            <person name="Wang J."/>
            <person name="Shi W."/>
            <person name="Du L."/>
            <person name="Sun Y."/>
            <person name="Zhan W."/>
            <person name="Jiang J."/>
            <person name="Wang Q."/>
            <person name="Zhang B."/>
            <person name="Ji P."/>
            <person name="Sakyi L.B."/>
            <person name="Cui X."/>
            <person name="Yuan T."/>
            <person name="Jiang B."/>
            <person name="Yang W."/>
            <person name="Lam T.T.-Y."/>
            <person name="Chang Q."/>
            <person name="Ding S."/>
            <person name="Wang X."/>
            <person name="Zhu J."/>
            <person name="Ruan X."/>
            <person name="Zhao L."/>
            <person name="Wei J."/>
            <person name="Que T."/>
            <person name="Du C."/>
            <person name="Cheng J."/>
            <person name="Dai P."/>
            <person name="Han X."/>
            <person name="Huang E."/>
            <person name="Gao Y."/>
            <person name="Liu J."/>
            <person name="Shao H."/>
            <person name="Ye R."/>
            <person name="Li L."/>
            <person name="Wei W."/>
            <person name="Wang X."/>
            <person name="Wang C."/>
            <person name="Huo Q."/>
            <person name="Li W."/>
            <person name="Guo W."/>
            <person name="Chen H."/>
            <person name="Chen S."/>
            <person name="Zhou L."/>
            <person name="Zhou L."/>
            <person name="Ni X."/>
            <person name="Tian J."/>
            <person name="Zhou Y."/>
            <person name="Sheng Y."/>
            <person name="Liu T."/>
            <person name="Pan Y."/>
            <person name="Xia L."/>
            <person name="Li J."/>
            <person name="Zhao F."/>
            <person name="Cao W."/>
        </authorList>
    </citation>
    <scope>NUCLEOTIDE SEQUENCE</scope>
    <source>
        <strain evidence="1">Rmic-2018</strain>
        <tissue evidence="1">Larvae</tissue>
    </source>
</reference>
<dbReference type="EMBL" id="JABSTU010004598">
    <property type="protein sequence ID" value="KAH7958039.1"/>
    <property type="molecule type" value="Genomic_DNA"/>
</dbReference>
<protein>
    <submittedName>
        <fullName evidence="1">Uncharacterized protein</fullName>
    </submittedName>
</protein>
<reference evidence="1" key="1">
    <citation type="journal article" date="2020" name="Cell">
        <title>Large-Scale Comparative Analyses of Tick Genomes Elucidate Their Genetic Diversity and Vector Capacities.</title>
        <authorList>
            <consortium name="Tick Genome and Microbiome Consortium (TIGMIC)"/>
            <person name="Jia N."/>
            <person name="Wang J."/>
            <person name="Shi W."/>
            <person name="Du L."/>
            <person name="Sun Y."/>
            <person name="Zhan W."/>
            <person name="Jiang J.F."/>
            <person name="Wang Q."/>
            <person name="Zhang B."/>
            <person name="Ji P."/>
            <person name="Bell-Sakyi L."/>
            <person name="Cui X.M."/>
            <person name="Yuan T.T."/>
            <person name="Jiang B.G."/>
            <person name="Yang W.F."/>
            <person name="Lam T.T."/>
            <person name="Chang Q.C."/>
            <person name="Ding S.J."/>
            <person name="Wang X.J."/>
            <person name="Zhu J.G."/>
            <person name="Ruan X.D."/>
            <person name="Zhao L."/>
            <person name="Wei J.T."/>
            <person name="Ye R.Z."/>
            <person name="Que T.C."/>
            <person name="Du C.H."/>
            <person name="Zhou Y.H."/>
            <person name="Cheng J.X."/>
            <person name="Dai P.F."/>
            <person name="Guo W.B."/>
            <person name="Han X.H."/>
            <person name="Huang E.J."/>
            <person name="Li L.F."/>
            <person name="Wei W."/>
            <person name="Gao Y.C."/>
            <person name="Liu J.Z."/>
            <person name="Shao H.Z."/>
            <person name="Wang X."/>
            <person name="Wang C.C."/>
            <person name="Yang T.C."/>
            <person name="Huo Q.B."/>
            <person name="Li W."/>
            <person name="Chen H.Y."/>
            <person name="Chen S.E."/>
            <person name="Zhou L.G."/>
            <person name="Ni X.B."/>
            <person name="Tian J.H."/>
            <person name="Sheng Y."/>
            <person name="Liu T."/>
            <person name="Pan Y.S."/>
            <person name="Xia L.Y."/>
            <person name="Li J."/>
            <person name="Zhao F."/>
            <person name="Cao W.C."/>
        </authorList>
    </citation>
    <scope>NUCLEOTIDE SEQUENCE</scope>
    <source>
        <strain evidence="1">Rmic-2018</strain>
    </source>
</reference>
<evidence type="ECO:0000313" key="2">
    <source>
        <dbReference type="Proteomes" id="UP000821866"/>
    </source>
</evidence>